<protein>
    <submittedName>
        <fullName evidence="2">THAP domain</fullName>
    </submittedName>
</protein>
<dbReference type="Proteomes" id="UP001458880">
    <property type="component" value="Unassembled WGS sequence"/>
</dbReference>
<reference evidence="2 3" key="1">
    <citation type="journal article" date="2024" name="BMC Genomics">
        <title>De novo assembly and annotation of Popillia japonica's genome with initial clues to its potential as an invasive pest.</title>
        <authorList>
            <person name="Cucini C."/>
            <person name="Boschi S."/>
            <person name="Funari R."/>
            <person name="Cardaioli E."/>
            <person name="Iannotti N."/>
            <person name="Marturano G."/>
            <person name="Paoli F."/>
            <person name="Bruttini M."/>
            <person name="Carapelli A."/>
            <person name="Frati F."/>
            <person name="Nardi F."/>
        </authorList>
    </citation>
    <scope>NUCLEOTIDE SEQUENCE [LARGE SCALE GENOMIC DNA]</scope>
    <source>
        <strain evidence="2">DMR45628</strain>
    </source>
</reference>
<sequence>MDRKKQILKDLFPITPDELGMQVTKADVTPFTLEELDNAITTVKPAIVVSRCVVHRIFLAYYKTYKEGNKDIHLFQLPEDEVIRNKWIAQIGGQEVLRRATRFHSFPLKRPSILKNWILAVGRENWQPTEPPLKRSKKDDTNNLKTDKQISIKIHVVHSSLSNPECNSGCLEEVLQFGESLEYMEHDDIVVVFMLGGVLTSWWRQPVEYFFCRSSLNASAIIFKGIVKGAESAHLKVIASVCDKASTNVQAIPMLLDATKRTAVF</sequence>
<comment type="caution">
    <text evidence="2">The sequence shown here is derived from an EMBL/GenBank/DDBJ whole genome shotgun (WGS) entry which is preliminary data.</text>
</comment>
<dbReference type="InterPro" id="IPR048365">
    <property type="entry name" value="TNP-like_RNaseH_N"/>
</dbReference>
<evidence type="ECO:0000313" key="2">
    <source>
        <dbReference type="EMBL" id="KAK9702456.1"/>
    </source>
</evidence>
<accession>A0AAW1JGK0</accession>
<keyword evidence="3" id="KW-1185">Reference proteome</keyword>
<dbReference type="EMBL" id="JASPKY010000392">
    <property type="protein sequence ID" value="KAK9702456.1"/>
    <property type="molecule type" value="Genomic_DNA"/>
</dbReference>
<name>A0AAW1JGK0_POPJA</name>
<proteinExistence type="predicted"/>
<feature type="domain" description="Transposable element P transposase-like RNase H" evidence="1">
    <location>
        <begin position="188"/>
        <end position="252"/>
    </location>
</feature>
<evidence type="ECO:0000259" key="1">
    <source>
        <dbReference type="Pfam" id="PF21787"/>
    </source>
</evidence>
<organism evidence="2 3">
    <name type="scientific">Popillia japonica</name>
    <name type="common">Japanese beetle</name>
    <dbReference type="NCBI Taxonomy" id="7064"/>
    <lineage>
        <taxon>Eukaryota</taxon>
        <taxon>Metazoa</taxon>
        <taxon>Ecdysozoa</taxon>
        <taxon>Arthropoda</taxon>
        <taxon>Hexapoda</taxon>
        <taxon>Insecta</taxon>
        <taxon>Pterygota</taxon>
        <taxon>Neoptera</taxon>
        <taxon>Endopterygota</taxon>
        <taxon>Coleoptera</taxon>
        <taxon>Polyphaga</taxon>
        <taxon>Scarabaeiformia</taxon>
        <taxon>Scarabaeidae</taxon>
        <taxon>Rutelinae</taxon>
        <taxon>Popillia</taxon>
    </lineage>
</organism>
<evidence type="ECO:0000313" key="3">
    <source>
        <dbReference type="Proteomes" id="UP001458880"/>
    </source>
</evidence>
<dbReference type="AlphaFoldDB" id="A0AAW1JGK0"/>
<gene>
    <name evidence="2" type="ORF">QE152_g29945</name>
</gene>
<dbReference type="Pfam" id="PF21787">
    <property type="entry name" value="TNP-like_RNaseH_N"/>
    <property type="match status" value="1"/>
</dbReference>